<evidence type="ECO:0000256" key="1">
    <source>
        <dbReference type="ARBA" id="ARBA00004370"/>
    </source>
</evidence>
<dbReference type="InterPro" id="IPR015338">
    <property type="entry name" value="GT64_dom"/>
</dbReference>
<dbReference type="GO" id="GO:0016757">
    <property type="term" value="F:glycosyltransferase activity"/>
    <property type="evidence" value="ECO:0007669"/>
    <property type="project" value="InterPro"/>
</dbReference>
<dbReference type="Proteomes" id="UP000053890">
    <property type="component" value="Unassembled WGS sequence"/>
</dbReference>
<reference evidence="6 7" key="1">
    <citation type="journal article" date="2015" name="Front. Microbiol.">
        <title>Genome sequence of the plant growth promoting endophytic yeast Rhodotorula graminis WP1.</title>
        <authorList>
            <person name="Firrincieli A."/>
            <person name="Otillar R."/>
            <person name="Salamov A."/>
            <person name="Schmutz J."/>
            <person name="Khan Z."/>
            <person name="Redman R.S."/>
            <person name="Fleck N.D."/>
            <person name="Lindquist E."/>
            <person name="Grigoriev I.V."/>
            <person name="Doty S.L."/>
        </authorList>
    </citation>
    <scope>NUCLEOTIDE SEQUENCE [LARGE SCALE GENOMIC DNA]</scope>
    <source>
        <strain evidence="6 7">WP1</strain>
    </source>
</reference>
<dbReference type="GO" id="GO:0016020">
    <property type="term" value="C:membrane"/>
    <property type="evidence" value="ECO:0007669"/>
    <property type="project" value="UniProtKB-SubCell"/>
</dbReference>
<dbReference type="RefSeq" id="XP_018269395.1">
    <property type="nucleotide sequence ID" value="XM_018419082.1"/>
</dbReference>
<evidence type="ECO:0000313" key="7">
    <source>
        <dbReference type="Proteomes" id="UP000053890"/>
    </source>
</evidence>
<dbReference type="InterPro" id="IPR029044">
    <property type="entry name" value="Nucleotide-diphossugar_trans"/>
</dbReference>
<dbReference type="EMBL" id="KQ474083">
    <property type="protein sequence ID" value="KPV73346.1"/>
    <property type="molecule type" value="Genomic_DNA"/>
</dbReference>
<keyword evidence="7" id="KW-1185">Reference proteome</keyword>
<proteinExistence type="predicted"/>
<evidence type="ECO:0000256" key="3">
    <source>
        <dbReference type="ARBA" id="ARBA00023136"/>
    </source>
</evidence>
<evidence type="ECO:0000256" key="2">
    <source>
        <dbReference type="ARBA" id="ARBA00022679"/>
    </source>
</evidence>
<dbReference type="GeneID" id="28979528"/>
<dbReference type="STRING" id="578459.A0A0P9FCC9"/>
<keyword evidence="4" id="KW-1015">Disulfide bond</keyword>
<dbReference type="OrthoDB" id="5954868at2759"/>
<organism evidence="6 7">
    <name type="scientific">Rhodotorula graminis (strain WP1)</name>
    <dbReference type="NCBI Taxonomy" id="578459"/>
    <lineage>
        <taxon>Eukaryota</taxon>
        <taxon>Fungi</taxon>
        <taxon>Dikarya</taxon>
        <taxon>Basidiomycota</taxon>
        <taxon>Pucciniomycotina</taxon>
        <taxon>Microbotryomycetes</taxon>
        <taxon>Sporidiobolales</taxon>
        <taxon>Sporidiobolaceae</taxon>
        <taxon>Rhodotorula</taxon>
    </lineage>
</organism>
<comment type="subcellular location">
    <subcellularLocation>
        <location evidence="1">Membrane</location>
    </subcellularLocation>
</comment>
<dbReference type="PANTHER" id="PTHR48261:SF2">
    <property type="entry name" value="ACETYLGLUCOSAMINYLTRANSFERASE"/>
    <property type="match status" value="1"/>
</dbReference>
<gene>
    <name evidence="6" type="ORF">RHOBADRAFT_66791</name>
</gene>
<keyword evidence="3" id="KW-0472">Membrane</keyword>
<name>A0A0P9FCC9_RHOGW</name>
<dbReference type="OMA" id="RARIEWI"/>
<dbReference type="PANTHER" id="PTHR48261">
    <property type="entry name" value="ACETYLGLUCOSAMINYLTRANSFERASE"/>
    <property type="match status" value="1"/>
</dbReference>
<evidence type="ECO:0000259" key="5">
    <source>
        <dbReference type="Pfam" id="PF09258"/>
    </source>
</evidence>
<sequence length="307" mass="34227">MLNVWRDHPDRLIGPYARQRVDLDYILDDLVSRPAPYHFVLPRALVGASSAMAEYGAPELSDLRDYVDTQAAHCDDLLLNLVVADRTQLPPLRVALPPSSVNDYATVCSPLDRTLSSGLADQGSRAQLRTACMQHFLSGPHFSPDVSSPSNAKIAVCSDDGASYSMSRHVSLRRWREMENGTAAALCPELAAQHLPPPQAVPAISLRAELEEYCPAVDRARIEWIDALVDLNVCGAAKDDARDPGLVPSAQHQCGAWCVWDLRQPTRAGWRLHAGDCWERFEEGHAEWCDEWFWQRPRFDLDDSEDS</sequence>
<dbReference type="AlphaFoldDB" id="A0A0P9FCC9"/>
<protein>
    <submittedName>
        <fullName evidence="6">Glycosyltransferase family 64 protein</fullName>
    </submittedName>
</protein>
<evidence type="ECO:0000256" key="4">
    <source>
        <dbReference type="ARBA" id="ARBA00023157"/>
    </source>
</evidence>
<dbReference type="Pfam" id="PF09258">
    <property type="entry name" value="Glyco_transf_64"/>
    <property type="match status" value="1"/>
</dbReference>
<accession>A0A0P9FCC9</accession>
<feature type="domain" description="Glycosyl transferase 64" evidence="5">
    <location>
        <begin position="3"/>
        <end position="137"/>
    </location>
</feature>
<evidence type="ECO:0000313" key="6">
    <source>
        <dbReference type="EMBL" id="KPV73346.1"/>
    </source>
</evidence>
<dbReference type="Gene3D" id="3.90.550.10">
    <property type="entry name" value="Spore Coat Polysaccharide Biosynthesis Protein SpsA, Chain A"/>
    <property type="match status" value="1"/>
</dbReference>
<dbReference type="InterPro" id="IPR004263">
    <property type="entry name" value="Exostosin"/>
</dbReference>
<keyword evidence="2 6" id="KW-0808">Transferase</keyword>